<sequence length="117" mass="13350">MDTTLRCIGMTNVARAPFFRVHCPVYWDVSPPSTCPQLLPPIKQAERSIAISNAYMNPDPNSGRRGVDIYAVSTFSMSRFPRSLYVPSFFNNKKEDGAHKVFDDLATRNLRRLLRLE</sequence>
<evidence type="ECO:0000313" key="2">
    <source>
        <dbReference type="Proteomes" id="UP001604277"/>
    </source>
</evidence>
<accession>A0ABD1X7U5</accession>
<gene>
    <name evidence="1" type="ORF">Fot_02782</name>
</gene>
<organism evidence="1 2">
    <name type="scientific">Forsythia ovata</name>
    <dbReference type="NCBI Taxonomy" id="205694"/>
    <lineage>
        <taxon>Eukaryota</taxon>
        <taxon>Viridiplantae</taxon>
        <taxon>Streptophyta</taxon>
        <taxon>Embryophyta</taxon>
        <taxon>Tracheophyta</taxon>
        <taxon>Spermatophyta</taxon>
        <taxon>Magnoliopsida</taxon>
        <taxon>eudicotyledons</taxon>
        <taxon>Gunneridae</taxon>
        <taxon>Pentapetalae</taxon>
        <taxon>asterids</taxon>
        <taxon>lamiids</taxon>
        <taxon>Lamiales</taxon>
        <taxon>Oleaceae</taxon>
        <taxon>Forsythieae</taxon>
        <taxon>Forsythia</taxon>
    </lineage>
</organism>
<evidence type="ECO:0000313" key="1">
    <source>
        <dbReference type="EMBL" id="KAL2558043.1"/>
    </source>
</evidence>
<protein>
    <submittedName>
        <fullName evidence="1">Uncharacterized protein</fullName>
    </submittedName>
</protein>
<reference evidence="2" key="1">
    <citation type="submission" date="2024-07" db="EMBL/GenBank/DDBJ databases">
        <title>Two chromosome-level genome assemblies of Korean endemic species Abeliophyllum distichum and Forsythia ovata (Oleaceae).</title>
        <authorList>
            <person name="Jang H."/>
        </authorList>
    </citation>
    <scope>NUCLEOTIDE SEQUENCE [LARGE SCALE GENOMIC DNA]</scope>
</reference>
<comment type="caution">
    <text evidence="1">The sequence shown here is derived from an EMBL/GenBank/DDBJ whole genome shotgun (WGS) entry which is preliminary data.</text>
</comment>
<keyword evidence="2" id="KW-1185">Reference proteome</keyword>
<dbReference type="Proteomes" id="UP001604277">
    <property type="component" value="Unassembled WGS sequence"/>
</dbReference>
<proteinExistence type="predicted"/>
<dbReference type="EMBL" id="JBFOLJ010000001">
    <property type="protein sequence ID" value="KAL2558043.1"/>
    <property type="molecule type" value="Genomic_DNA"/>
</dbReference>
<name>A0ABD1X7U5_9LAMI</name>
<dbReference type="AlphaFoldDB" id="A0ABD1X7U5"/>
<dbReference type="SUPFAM" id="SSF56024">
    <property type="entry name" value="Phospholipase D/nuclease"/>
    <property type="match status" value="1"/>
</dbReference>